<evidence type="ECO:0000313" key="2">
    <source>
        <dbReference type="EMBL" id="KAF4667894.1"/>
    </source>
</evidence>
<dbReference type="OrthoDB" id="412903at2759"/>
<protein>
    <submittedName>
        <fullName evidence="2">Uncharacterized protein</fullName>
    </submittedName>
</protein>
<feature type="chain" id="PRO_5029472701" evidence="1">
    <location>
        <begin position="22"/>
        <end position="550"/>
    </location>
</feature>
<dbReference type="InterPro" id="IPR011042">
    <property type="entry name" value="6-blade_b-propeller_TolB-like"/>
</dbReference>
<evidence type="ECO:0000313" key="3">
    <source>
        <dbReference type="Proteomes" id="UP000591131"/>
    </source>
</evidence>
<keyword evidence="3" id="KW-1185">Reference proteome</keyword>
<feature type="signal peptide" evidence="1">
    <location>
        <begin position="1"/>
        <end position="21"/>
    </location>
</feature>
<accession>A0A7J6M8Q8</accession>
<dbReference type="SUPFAM" id="SSF63825">
    <property type="entry name" value="YWTD domain"/>
    <property type="match status" value="1"/>
</dbReference>
<sequence>MVQSFLTLLPVLATVFTSVLGHPSSWCDNNEALEVYNRATMGPEFLPAGGVDMIDYDFDAAHNWYISAKDLDEREYQLWKVTADGSVRTTLLHDKADSIAVKADGSGIFAIVDNCIKLYSTVDGNLIEVVQSGSFFKTWSGLFYDDAEGVLYASDSKNDKICRFVRRSLWWDGDVIIAGQGDYSKKLDKPAGIRKLGNTLYIVQTGGRDNIVVSWDIGSSIRNYEYTFNPTGKFGIEVLDGYIFYRDCADASFLAVFSILASVFTSVLGHPSSWCDSNEALEVYNRATMGPEFLPAGGVDMIDYDFDAARNWYISAKDLDEREYQLWKVTADGSVRTTLLHDKADSIAVKADGSGIFAIVDNCINLYSTSGAGRIDKVKESSRHYTWAGLYYDDDEQVLYASDSENNKVYRFVKRASSWDSDVVASGQGNGSKKLDEPAGIRKLGNTLYIVQTGGRDNIVVSWDVGSTHRNYEYTFNPTGKFGIEVLDGYIFYRDGDDAVYRRKWNSPAGKSELVVGGCGAGSDMNQITNDGITRKLPSLPQAICELGWF</sequence>
<gene>
    <name evidence="2" type="ORF">FOL47_003344</name>
</gene>
<dbReference type="SUPFAM" id="SSF63829">
    <property type="entry name" value="Calcium-dependent phosphotriesterase"/>
    <property type="match status" value="1"/>
</dbReference>
<organism evidence="2 3">
    <name type="scientific">Perkinsus chesapeaki</name>
    <name type="common">Clam parasite</name>
    <name type="synonym">Perkinsus andrewsi</name>
    <dbReference type="NCBI Taxonomy" id="330153"/>
    <lineage>
        <taxon>Eukaryota</taxon>
        <taxon>Sar</taxon>
        <taxon>Alveolata</taxon>
        <taxon>Perkinsozoa</taxon>
        <taxon>Perkinsea</taxon>
        <taxon>Perkinsida</taxon>
        <taxon>Perkinsidae</taxon>
        <taxon>Perkinsus</taxon>
    </lineage>
</organism>
<name>A0A7J6M8Q8_PERCH</name>
<dbReference type="AlphaFoldDB" id="A0A7J6M8Q8"/>
<dbReference type="EMBL" id="JAAPAO010000201">
    <property type="protein sequence ID" value="KAF4667894.1"/>
    <property type="molecule type" value="Genomic_DNA"/>
</dbReference>
<proteinExistence type="predicted"/>
<evidence type="ECO:0000256" key="1">
    <source>
        <dbReference type="SAM" id="SignalP"/>
    </source>
</evidence>
<reference evidence="2 3" key="1">
    <citation type="submission" date="2020-04" db="EMBL/GenBank/DDBJ databases">
        <title>Perkinsus chesapeaki whole genome sequence.</title>
        <authorList>
            <person name="Bogema D.R."/>
        </authorList>
    </citation>
    <scope>NUCLEOTIDE SEQUENCE [LARGE SCALE GENOMIC DNA]</scope>
    <source>
        <strain evidence="2">ATCC PRA-425</strain>
    </source>
</reference>
<dbReference type="Proteomes" id="UP000591131">
    <property type="component" value="Unassembled WGS sequence"/>
</dbReference>
<keyword evidence="1" id="KW-0732">Signal</keyword>
<dbReference type="Gene3D" id="2.120.10.30">
    <property type="entry name" value="TolB, C-terminal domain"/>
    <property type="match status" value="1"/>
</dbReference>
<comment type="caution">
    <text evidence="2">The sequence shown here is derived from an EMBL/GenBank/DDBJ whole genome shotgun (WGS) entry which is preliminary data.</text>
</comment>